<feature type="non-terminal residue" evidence="1">
    <location>
        <position position="1"/>
    </location>
</feature>
<dbReference type="Gene3D" id="2.60.120.260">
    <property type="entry name" value="Galactose-binding domain-like"/>
    <property type="match status" value="1"/>
</dbReference>
<feature type="non-terminal residue" evidence="1">
    <location>
        <position position="142"/>
    </location>
</feature>
<comment type="caution">
    <text evidence="1">The sequence shown here is derived from an EMBL/GenBank/DDBJ whole genome shotgun (WGS) entry which is preliminary data.</text>
</comment>
<name>A0A699VZG7_TANCI</name>
<gene>
    <name evidence="1" type="ORF">Tci_913004</name>
</gene>
<dbReference type="AlphaFoldDB" id="A0A699VZG7"/>
<proteinExistence type="predicted"/>
<accession>A0A699VZG7</accession>
<evidence type="ECO:0000313" key="1">
    <source>
        <dbReference type="EMBL" id="GFD41035.1"/>
    </source>
</evidence>
<protein>
    <submittedName>
        <fullName evidence="1">Uncharacterized protein</fullName>
    </submittedName>
</protein>
<organism evidence="1">
    <name type="scientific">Tanacetum cinerariifolium</name>
    <name type="common">Dalmatian daisy</name>
    <name type="synonym">Chrysanthemum cinerariifolium</name>
    <dbReference type="NCBI Taxonomy" id="118510"/>
    <lineage>
        <taxon>Eukaryota</taxon>
        <taxon>Viridiplantae</taxon>
        <taxon>Streptophyta</taxon>
        <taxon>Embryophyta</taxon>
        <taxon>Tracheophyta</taxon>
        <taxon>Spermatophyta</taxon>
        <taxon>Magnoliopsida</taxon>
        <taxon>eudicotyledons</taxon>
        <taxon>Gunneridae</taxon>
        <taxon>Pentapetalae</taxon>
        <taxon>asterids</taxon>
        <taxon>campanulids</taxon>
        <taxon>Asterales</taxon>
        <taxon>Asteraceae</taxon>
        <taxon>Asteroideae</taxon>
        <taxon>Anthemideae</taxon>
        <taxon>Anthemidinae</taxon>
        <taxon>Tanacetum</taxon>
    </lineage>
</organism>
<sequence length="142" mass="14380">EAECATVGASWEVGADTAAAHGAYAKVKNGLSSPTAAPTGAASYLTMPFNVDSAATYSLLARLNVPAAEDYSYWMKLDNEAFQPVSSQLLANAGFENGLTGWATLNGGGATISASTVAADAHTGSGALKVVNPTARPGAQWQ</sequence>
<dbReference type="EMBL" id="BKCJ011544643">
    <property type="protein sequence ID" value="GFD41035.1"/>
    <property type="molecule type" value="Genomic_DNA"/>
</dbReference>
<reference evidence="1" key="1">
    <citation type="journal article" date="2019" name="Sci. Rep.">
        <title>Draft genome of Tanacetum cinerariifolium, the natural source of mosquito coil.</title>
        <authorList>
            <person name="Yamashiro T."/>
            <person name="Shiraishi A."/>
            <person name="Satake H."/>
            <person name="Nakayama K."/>
        </authorList>
    </citation>
    <scope>NUCLEOTIDE SEQUENCE</scope>
</reference>